<keyword evidence="3" id="KW-1185">Reference proteome</keyword>
<protein>
    <submittedName>
        <fullName evidence="2">Uncharacterized protein</fullName>
    </submittedName>
</protein>
<evidence type="ECO:0000313" key="2">
    <source>
        <dbReference type="EMBL" id="KYM82378.1"/>
    </source>
</evidence>
<reference evidence="2 3" key="1">
    <citation type="submission" date="2015-09" db="EMBL/GenBank/DDBJ databases">
        <title>Atta colombica WGS genome.</title>
        <authorList>
            <person name="Nygaard S."/>
            <person name="Hu H."/>
            <person name="Boomsma J."/>
            <person name="Zhang G."/>
        </authorList>
    </citation>
    <scope>NUCLEOTIDE SEQUENCE [LARGE SCALE GENOMIC DNA]</scope>
    <source>
        <strain evidence="2">Treedump-2</strain>
        <tissue evidence="2">Whole body</tissue>
    </source>
</reference>
<feature type="region of interest" description="Disordered" evidence="1">
    <location>
        <begin position="1"/>
        <end position="53"/>
    </location>
</feature>
<feature type="non-terminal residue" evidence="2">
    <location>
        <position position="1"/>
    </location>
</feature>
<organism evidence="2 3">
    <name type="scientific">Atta colombica</name>
    <dbReference type="NCBI Taxonomy" id="520822"/>
    <lineage>
        <taxon>Eukaryota</taxon>
        <taxon>Metazoa</taxon>
        <taxon>Ecdysozoa</taxon>
        <taxon>Arthropoda</taxon>
        <taxon>Hexapoda</taxon>
        <taxon>Insecta</taxon>
        <taxon>Pterygota</taxon>
        <taxon>Neoptera</taxon>
        <taxon>Endopterygota</taxon>
        <taxon>Hymenoptera</taxon>
        <taxon>Apocrita</taxon>
        <taxon>Aculeata</taxon>
        <taxon>Formicoidea</taxon>
        <taxon>Formicidae</taxon>
        <taxon>Myrmicinae</taxon>
        <taxon>Atta</taxon>
    </lineage>
</organism>
<dbReference type="AlphaFoldDB" id="A0A195BCU1"/>
<accession>A0A195BCU1</accession>
<name>A0A195BCU1_9HYME</name>
<gene>
    <name evidence="2" type="ORF">ALC53_07166</name>
</gene>
<proteinExistence type="predicted"/>
<feature type="compositionally biased region" description="Basic and acidic residues" evidence="1">
    <location>
        <begin position="1"/>
        <end position="26"/>
    </location>
</feature>
<dbReference type="Proteomes" id="UP000078540">
    <property type="component" value="Unassembled WGS sequence"/>
</dbReference>
<evidence type="ECO:0000256" key="1">
    <source>
        <dbReference type="SAM" id="MobiDB-lite"/>
    </source>
</evidence>
<dbReference type="EMBL" id="KQ976513">
    <property type="protein sequence ID" value="KYM82378.1"/>
    <property type="molecule type" value="Genomic_DNA"/>
</dbReference>
<evidence type="ECO:0000313" key="3">
    <source>
        <dbReference type="Proteomes" id="UP000078540"/>
    </source>
</evidence>
<sequence>IEKERKGEKDGNEKQENDRGAEDFRGGSKNTENTPLFLSNPLGEDGSGSVGDSEATPMIVVVVDVGGMGRRKKKVVGQGVRNDHTTTLEELTKQRRREGHDDARCWKARKSRDGVNCRRQGHRLYLAGTADTCLRRYTRTVL</sequence>
<feature type="compositionally biased region" description="Polar residues" evidence="1">
    <location>
        <begin position="28"/>
        <end position="37"/>
    </location>
</feature>